<dbReference type="Proteomes" id="UP000595662">
    <property type="component" value="Chromosome 4"/>
</dbReference>
<sequence>MTPLYGSASTVKGCWQVWPRNERQIHPISDIKIKPVLCCIGHIQVEICPLRCLPRSSYRNFFFPGKI</sequence>
<reference evidence="1 2" key="1">
    <citation type="submission" date="2020-08" db="EMBL/GenBank/DDBJ databases">
        <title>The completed genome sequence of the pathogenic ascomycete fungus Penicillium digitatum.</title>
        <authorList>
            <person name="Wang M."/>
        </authorList>
    </citation>
    <scope>NUCLEOTIDE SEQUENCE [LARGE SCALE GENOMIC DNA]</scope>
    <source>
        <strain evidence="1 2">PdW03</strain>
    </source>
</reference>
<accession>A0A7T7BN28</accession>
<dbReference type="AlphaFoldDB" id="A0A7T7BN28"/>
<organism evidence="1 2">
    <name type="scientific">Penicillium digitatum</name>
    <name type="common">Green mold</name>
    <dbReference type="NCBI Taxonomy" id="36651"/>
    <lineage>
        <taxon>Eukaryota</taxon>
        <taxon>Fungi</taxon>
        <taxon>Dikarya</taxon>
        <taxon>Ascomycota</taxon>
        <taxon>Pezizomycotina</taxon>
        <taxon>Eurotiomycetes</taxon>
        <taxon>Eurotiomycetidae</taxon>
        <taxon>Eurotiales</taxon>
        <taxon>Aspergillaceae</taxon>
        <taxon>Penicillium</taxon>
    </lineage>
</organism>
<gene>
    <name evidence="1" type="ORF">Pdw03_0739</name>
</gene>
<dbReference type="RefSeq" id="XP_065957434.1">
    <property type="nucleotide sequence ID" value="XM_066099707.1"/>
</dbReference>
<name>A0A7T7BN28_PENDI</name>
<protein>
    <submittedName>
        <fullName evidence="1">Uncharacterized protein</fullName>
    </submittedName>
</protein>
<dbReference type="EMBL" id="CP060777">
    <property type="protein sequence ID" value="QQK45841.1"/>
    <property type="molecule type" value="Genomic_DNA"/>
</dbReference>
<proteinExistence type="predicted"/>
<evidence type="ECO:0000313" key="1">
    <source>
        <dbReference type="EMBL" id="QQK45841.1"/>
    </source>
</evidence>
<dbReference type="GeneID" id="90952181"/>
<evidence type="ECO:0000313" key="2">
    <source>
        <dbReference type="Proteomes" id="UP000595662"/>
    </source>
</evidence>